<evidence type="ECO:0000256" key="1">
    <source>
        <dbReference type="SAM" id="MobiDB-lite"/>
    </source>
</evidence>
<dbReference type="Proteomes" id="UP000077405">
    <property type="component" value="Plasmid pYZ3"/>
</dbReference>
<sequence length="192" mass="20084">MALKQTLRKPAPQKPAAAKSQPVELKLTKAAAPAASTVPDAPTIFLRVDAVQVLEDFVAELDRTAARAEAAVREGRPRDALLAAGDMQTLLRTWKDRLADALAQVRSKRVAPAIRGAARAAAGQVLPALAARMRVMEAQIKVHRARQNAIGAALRAASTAPAGVYGVAYGPGARYGARVAMRTTGHAVGVTV</sequence>
<evidence type="ECO:0000313" key="2">
    <source>
        <dbReference type="EMBL" id="AWB07964.1"/>
    </source>
</evidence>
<geneLocation type="plasmid" evidence="2 3">
    <name>pYZ3</name>
</geneLocation>
<evidence type="ECO:0000313" key="3">
    <source>
        <dbReference type="Proteomes" id="UP000077405"/>
    </source>
</evidence>
<proteinExistence type="predicted"/>
<name>A0A2R4VU73_9PROT</name>
<dbReference type="KEGG" id="ahu:A6A40_23265"/>
<feature type="compositionally biased region" description="Low complexity" evidence="1">
    <location>
        <begin position="14"/>
        <end position="23"/>
    </location>
</feature>
<dbReference type="RefSeq" id="WP_108548240.1">
    <property type="nucleotide sequence ID" value="NZ_CP028904.1"/>
</dbReference>
<reference evidence="2 3" key="1">
    <citation type="submission" date="2018-04" db="EMBL/GenBank/DDBJ databases">
        <title>Complete genome sequence of the nitrogen-fixing bacterium Azospirillum humicireducens type strain SgZ-5.</title>
        <authorList>
            <person name="Yu Z."/>
        </authorList>
    </citation>
    <scope>NUCLEOTIDE SEQUENCE [LARGE SCALE GENOMIC DNA]</scope>
    <source>
        <strain evidence="2 3">SgZ-5</strain>
        <plasmid evidence="2 3">pYZ3</plasmid>
    </source>
</reference>
<dbReference type="EMBL" id="CP028904">
    <property type="protein sequence ID" value="AWB07964.1"/>
    <property type="molecule type" value="Genomic_DNA"/>
</dbReference>
<accession>A0A2R4VU73</accession>
<gene>
    <name evidence="2" type="ORF">A6A40_23265</name>
</gene>
<keyword evidence="3" id="KW-1185">Reference proteome</keyword>
<feature type="region of interest" description="Disordered" evidence="1">
    <location>
        <begin position="1"/>
        <end position="23"/>
    </location>
</feature>
<dbReference type="AlphaFoldDB" id="A0A2R4VU73"/>
<organism evidence="2 3">
    <name type="scientific">Azospirillum humicireducens</name>
    <dbReference type="NCBI Taxonomy" id="1226968"/>
    <lineage>
        <taxon>Bacteria</taxon>
        <taxon>Pseudomonadati</taxon>
        <taxon>Pseudomonadota</taxon>
        <taxon>Alphaproteobacteria</taxon>
        <taxon>Rhodospirillales</taxon>
        <taxon>Azospirillaceae</taxon>
        <taxon>Azospirillum</taxon>
    </lineage>
</organism>
<protein>
    <submittedName>
        <fullName evidence="2">Uncharacterized protein</fullName>
    </submittedName>
</protein>
<dbReference type="OrthoDB" id="7306581at2"/>
<keyword evidence="2" id="KW-0614">Plasmid</keyword>